<gene>
    <name evidence="1" type="ORF">Hyperionvirus13_14</name>
</gene>
<sequence length="44" mass="5384">MYSFSIARRTRFFRLGRVVVNSHILGERSRLKYLRKQRTNLMIL</sequence>
<evidence type="ECO:0000313" key="1">
    <source>
        <dbReference type="EMBL" id="AYV83872.1"/>
    </source>
</evidence>
<organism evidence="1">
    <name type="scientific">Hyperionvirus sp</name>
    <dbReference type="NCBI Taxonomy" id="2487770"/>
    <lineage>
        <taxon>Viruses</taxon>
        <taxon>Varidnaviria</taxon>
        <taxon>Bamfordvirae</taxon>
        <taxon>Nucleocytoviricota</taxon>
        <taxon>Megaviricetes</taxon>
        <taxon>Imitervirales</taxon>
        <taxon>Mimiviridae</taxon>
        <taxon>Klosneuvirinae</taxon>
    </lineage>
</organism>
<name>A0A3G5A9V2_9VIRU</name>
<accession>A0A3G5A9V2</accession>
<proteinExistence type="predicted"/>
<protein>
    <submittedName>
        <fullName evidence="1">Uncharacterized protein</fullName>
    </submittedName>
</protein>
<reference evidence="1" key="1">
    <citation type="submission" date="2018-10" db="EMBL/GenBank/DDBJ databases">
        <title>Hidden diversity of soil giant viruses.</title>
        <authorList>
            <person name="Schulz F."/>
            <person name="Alteio L."/>
            <person name="Goudeau D."/>
            <person name="Ryan E.M."/>
            <person name="Malmstrom R.R."/>
            <person name="Blanchard J."/>
            <person name="Woyke T."/>
        </authorList>
    </citation>
    <scope>NUCLEOTIDE SEQUENCE</scope>
    <source>
        <strain evidence="1">HYV1</strain>
    </source>
</reference>
<dbReference type="EMBL" id="MK072395">
    <property type="protein sequence ID" value="AYV83872.1"/>
    <property type="molecule type" value="Genomic_DNA"/>
</dbReference>